<dbReference type="AlphaFoldDB" id="A0A0F8YD52"/>
<accession>A0A0F8YD52</accession>
<sequence>MIKCCGSVICNSPCKAVIHHGSGHQSTTHCDRLDIPHEIHTTNYGEFNQAAVWEGLEVFSDFFDEPPREKSK</sequence>
<name>A0A0F8YD52_9ZZZZ</name>
<reference evidence="1" key="1">
    <citation type="journal article" date="2015" name="Nature">
        <title>Complex archaea that bridge the gap between prokaryotes and eukaryotes.</title>
        <authorList>
            <person name="Spang A."/>
            <person name="Saw J.H."/>
            <person name="Jorgensen S.L."/>
            <person name="Zaremba-Niedzwiedzka K."/>
            <person name="Martijn J."/>
            <person name="Lind A.E."/>
            <person name="van Eijk R."/>
            <person name="Schleper C."/>
            <person name="Guy L."/>
            <person name="Ettema T.J."/>
        </authorList>
    </citation>
    <scope>NUCLEOTIDE SEQUENCE</scope>
</reference>
<gene>
    <name evidence="1" type="ORF">LCGC14_2834360</name>
</gene>
<dbReference type="EMBL" id="LAZR01054068">
    <property type="protein sequence ID" value="KKK79352.1"/>
    <property type="molecule type" value="Genomic_DNA"/>
</dbReference>
<comment type="caution">
    <text evidence="1">The sequence shown here is derived from an EMBL/GenBank/DDBJ whole genome shotgun (WGS) entry which is preliminary data.</text>
</comment>
<proteinExistence type="predicted"/>
<evidence type="ECO:0000313" key="1">
    <source>
        <dbReference type="EMBL" id="KKK79352.1"/>
    </source>
</evidence>
<protein>
    <submittedName>
        <fullName evidence="1">Uncharacterized protein</fullName>
    </submittedName>
</protein>
<organism evidence="1">
    <name type="scientific">marine sediment metagenome</name>
    <dbReference type="NCBI Taxonomy" id="412755"/>
    <lineage>
        <taxon>unclassified sequences</taxon>
        <taxon>metagenomes</taxon>
        <taxon>ecological metagenomes</taxon>
    </lineage>
</organism>